<comment type="caution">
    <text evidence="1">The sequence shown here is derived from an EMBL/GenBank/DDBJ whole genome shotgun (WGS) entry which is preliminary data.</text>
</comment>
<keyword evidence="1" id="KW-0547">Nucleotide-binding</keyword>
<gene>
    <name evidence="1" type="ORF">FJR39_08250</name>
</gene>
<accession>A0ACC7S3X8</accession>
<reference evidence="2" key="1">
    <citation type="journal article" date="2020" name="Toxins">
        <title>Phylogenomic Analysis of Secondary Metabolism in the Toxic Cyanobacterial Genera Anabaena, Dolichospermum and Aphanizomenon.</title>
        <authorList>
            <person name="Oesterholm J."/>
            <person name="Popin R.V."/>
            <person name="Fewer D.P."/>
            <person name="Sivonen K."/>
        </authorList>
    </citation>
    <scope>NUCLEOTIDE SEQUENCE [LARGE SCALE GENOMIC DNA]</scope>
    <source>
        <strain evidence="2">UHCC 0037</strain>
    </source>
</reference>
<organism evidence="1 2">
    <name type="scientific">Dolichospermum flos-aquae UHCC 0037</name>
    <dbReference type="NCBI Taxonomy" id="2590026"/>
    <lineage>
        <taxon>Bacteria</taxon>
        <taxon>Bacillati</taxon>
        <taxon>Cyanobacteriota</taxon>
        <taxon>Cyanophyceae</taxon>
        <taxon>Nostocales</taxon>
        <taxon>Aphanizomenonaceae</taxon>
        <taxon>Dolichospermum</taxon>
    </lineage>
</organism>
<name>A0ACC7S3X8_DOLFA</name>
<dbReference type="EMBL" id="VILF01000001">
    <property type="protein sequence ID" value="MTJ43207.1"/>
    <property type="molecule type" value="Genomic_DNA"/>
</dbReference>
<keyword evidence="1" id="KW-0067">ATP-binding</keyword>
<keyword evidence="2" id="KW-1185">Reference proteome</keyword>
<evidence type="ECO:0000313" key="1">
    <source>
        <dbReference type="EMBL" id="MTJ43207.1"/>
    </source>
</evidence>
<evidence type="ECO:0000313" key="2">
    <source>
        <dbReference type="Proteomes" id="UP001517388"/>
    </source>
</evidence>
<proteinExistence type="predicted"/>
<dbReference type="Proteomes" id="UP001517388">
    <property type="component" value="Unassembled WGS sequence"/>
</dbReference>
<protein>
    <submittedName>
        <fullName evidence="1">ATP-binding protein</fullName>
    </submittedName>
</protein>
<sequence length="447" mass="51700">MLVEFSVENYRSIQEKQTLSMVAADNETMLDSNTFSVPDNDDLRLVTSAAIYGPNASGKSNLLKAIQVLKNLVINSASRMQIGDKLPVEPFRLNSESAKKPSSFEVIFILDDIRYEYGVSLNRERVFEEWLIAYPNEVQQNWFSREYLPDDPKFQPDEGYKWSFCKGLKGEKKRIQRFVRSNSLFISHAAQNNHPQLKEVFDFFQDEINMISLTEGQLREFDFTIKMCEEDNNFREQIVNLLSEADIGISDIRFESEPMDDNIKLVVQNLFSKEFEGRKNANNLLEKDFKKVITIHKMNDSNSKIELEMSDESAGTERLFNIAGYLLFVLECGEVLIIDELDRSLHPVLSKALIRMFNNPEINKNNAQLIFTTHDTTLLDGEIFRPDQIWFTEKDNSMTKLYSLFDFRPREHESLQKGYLLGRYGAIPFINGFKGGSEKDEKGKIDK</sequence>